<sequence>MTQRDTSGHPMCQTRYDFHRYFCYSARQFLVKHAVITRNHHEAVMQLCSFYLPEQGKKSFGIVKAQGVVDVGMRLGKACPDLKTFLTRSSLADLTAFEAMPADHVWSTVQFLPVIEQPGKVFCVGMNYADKRQEFAATLDAPTLFVRFADSLVGHEQPLQKPTTTQEFDYEGELAVIIGQPAHQVKAEEALSAVAGYSCFMDATVRDMQFTWFTAGKNWPQTGGFGPWMTTADEIPDPQQLTIKTVLNGQEVQNDTTGSMVHPVANIIEYVSAFSPLSPGDVIITGSPGGVGKKRTPPLFMFSGDVVEVEIEKIGRLRHTIA</sequence>
<proteinExistence type="inferred from homology"/>
<name>D4GDE6_PANAM</name>
<dbReference type="Pfam" id="PF01557">
    <property type="entry name" value="FAA_hydrolase"/>
    <property type="match status" value="1"/>
</dbReference>
<keyword evidence="5" id="KW-1185">Reference proteome</keyword>
<evidence type="ECO:0000313" key="4">
    <source>
        <dbReference type="EMBL" id="ADD78971.1"/>
    </source>
</evidence>
<dbReference type="InterPro" id="IPR051121">
    <property type="entry name" value="FAH"/>
</dbReference>
<dbReference type="FunFam" id="3.90.850.10:FF:000008">
    <property type="entry name" value="FAA hydrolase family protein"/>
    <property type="match status" value="1"/>
</dbReference>
<evidence type="ECO:0000256" key="2">
    <source>
        <dbReference type="ARBA" id="ARBA00022723"/>
    </source>
</evidence>
<evidence type="ECO:0000313" key="5">
    <source>
        <dbReference type="Proteomes" id="UP000001702"/>
    </source>
</evidence>
<dbReference type="KEGG" id="pam:PANA_3804"/>
<evidence type="ECO:0000259" key="3">
    <source>
        <dbReference type="Pfam" id="PF01557"/>
    </source>
</evidence>
<dbReference type="InterPro" id="IPR036663">
    <property type="entry name" value="Fumarylacetoacetase_C_sf"/>
</dbReference>
<feature type="domain" description="Fumarylacetoacetase-like C-terminal" evidence="3">
    <location>
        <begin position="120"/>
        <end position="321"/>
    </location>
</feature>
<dbReference type="HOGENOM" id="CLU_028458_3_0_6"/>
<evidence type="ECO:0000256" key="1">
    <source>
        <dbReference type="ARBA" id="ARBA00010211"/>
    </source>
</evidence>
<dbReference type="GO" id="GO:0003824">
    <property type="term" value="F:catalytic activity"/>
    <property type="evidence" value="ECO:0007669"/>
    <property type="project" value="InterPro"/>
</dbReference>
<protein>
    <submittedName>
        <fullName evidence="4">YcgM</fullName>
    </submittedName>
</protein>
<keyword evidence="2" id="KW-0479">Metal-binding</keyword>
<organism evidence="4 5">
    <name type="scientific">Pantoea ananatis (strain LMG 20103)</name>
    <dbReference type="NCBI Taxonomy" id="706191"/>
    <lineage>
        <taxon>Bacteria</taxon>
        <taxon>Pseudomonadati</taxon>
        <taxon>Pseudomonadota</taxon>
        <taxon>Gammaproteobacteria</taxon>
        <taxon>Enterobacterales</taxon>
        <taxon>Erwiniaceae</taxon>
        <taxon>Pantoea</taxon>
    </lineage>
</organism>
<reference evidence="4 5" key="1">
    <citation type="journal article" date="2010" name="J. Bacteriol.">
        <title>Genome sequence of Pantoea ananatis LMG20103, the causative agent of Eucalyptus blight and dieback.</title>
        <authorList>
            <person name="De Maayer P."/>
            <person name="Chan W.Y."/>
            <person name="Venter S.N."/>
            <person name="Toth I.K."/>
            <person name="Birch P.R."/>
            <person name="Joubert F."/>
            <person name="Coutinho T.A."/>
        </authorList>
    </citation>
    <scope>NUCLEOTIDE SEQUENCE [LARGE SCALE GENOMIC DNA]</scope>
    <source>
        <strain evidence="4 5">LMG 20103</strain>
    </source>
</reference>
<dbReference type="STRING" id="706191.PANA_3804"/>
<dbReference type="GO" id="GO:0044281">
    <property type="term" value="P:small molecule metabolic process"/>
    <property type="evidence" value="ECO:0007669"/>
    <property type="project" value="UniProtKB-ARBA"/>
</dbReference>
<dbReference type="Gene3D" id="3.90.850.10">
    <property type="entry name" value="Fumarylacetoacetase-like, C-terminal domain"/>
    <property type="match status" value="1"/>
</dbReference>
<dbReference type="Proteomes" id="UP000001702">
    <property type="component" value="Chromosome"/>
</dbReference>
<dbReference type="PANTHER" id="PTHR42796:SF4">
    <property type="entry name" value="FUMARYLACETOACETATE HYDROLASE DOMAIN-CONTAINING PROTEIN 2A"/>
    <property type="match status" value="1"/>
</dbReference>
<dbReference type="InterPro" id="IPR011234">
    <property type="entry name" value="Fumarylacetoacetase-like_C"/>
</dbReference>
<dbReference type="eggNOG" id="COG0179">
    <property type="taxonomic scope" value="Bacteria"/>
</dbReference>
<gene>
    <name evidence="4" type="primary">ycgM</name>
    <name evidence="4" type="ordered locus">PANA_3804</name>
</gene>
<comment type="similarity">
    <text evidence="1">Belongs to the FAH family.</text>
</comment>
<dbReference type="GO" id="GO:0046872">
    <property type="term" value="F:metal ion binding"/>
    <property type="evidence" value="ECO:0007669"/>
    <property type="project" value="UniProtKB-KW"/>
</dbReference>
<dbReference type="EMBL" id="CP001875">
    <property type="protein sequence ID" value="ADD78971.1"/>
    <property type="molecule type" value="Genomic_DNA"/>
</dbReference>
<dbReference type="SUPFAM" id="SSF56529">
    <property type="entry name" value="FAH"/>
    <property type="match status" value="1"/>
</dbReference>
<dbReference type="PANTHER" id="PTHR42796">
    <property type="entry name" value="FUMARYLACETOACETATE HYDROLASE DOMAIN-CONTAINING PROTEIN 2A-RELATED"/>
    <property type="match status" value="1"/>
</dbReference>
<dbReference type="AlphaFoldDB" id="D4GDE6"/>
<accession>D4GDE6</accession>